<sequence length="178" mass="19659">MPAIGSKLRGQSVGSSLPRQGATAPHRTVSAHLHAHHQHRIATKRTRARVRLAHKSYGGRRLFRQLHPRLARLPFAARQGPSLCTQTGGLAWEGSQVGPRPDEQEEKANLYTIRSSAIVQRSIILSRMPMWTSKVVHMVLAGHTIDPTESERNARLQTAPPRHCSRQIPSLSLCSALG</sequence>
<keyword evidence="3" id="KW-1185">Reference proteome</keyword>
<dbReference type="AlphaFoldDB" id="A0A176W341"/>
<reference evidence="2" key="1">
    <citation type="submission" date="2016-03" db="EMBL/GenBank/DDBJ databases">
        <title>Mechanisms controlling the formation of the plant cell surface in tip-growing cells are functionally conserved among land plants.</title>
        <authorList>
            <person name="Honkanen S."/>
            <person name="Jones V.A."/>
            <person name="Morieri G."/>
            <person name="Champion C."/>
            <person name="Hetherington A.J."/>
            <person name="Kelly S."/>
            <person name="Saint-Marcoux D."/>
            <person name="Proust H."/>
            <person name="Prescott H."/>
            <person name="Dolan L."/>
        </authorList>
    </citation>
    <scope>NUCLEOTIDE SEQUENCE [LARGE SCALE GENOMIC DNA]</scope>
    <source>
        <tissue evidence="2">Whole gametophyte</tissue>
    </source>
</reference>
<comment type="caution">
    <text evidence="2">The sequence shown here is derived from an EMBL/GenBank/DDBJ whole genome shotgun (WGS) entry which is preliminary data.</text>
</comment>
<feature type="region of interest" description="Disordered" evidence="1">
    <location>
        <begin position="1"/>
        <end position="26"/>
    </location>
</feature>
<evidence type="ECO:0000313" key="2">
    <source>
        <dbReference type="EMBL" id="OAE27468.1"/>
    </source>
</evidence>
<name>A0A176W341_MARPO</name>
<proteinExistence type="predicted"/>
<gene>
    <name evidence="2" type="ORF">AXG93_3911s1500</name>
</gene>
<dbReference type="Proteomes" id="UP000077202">
    <property type="component" value="Unassembled WGS sequence"/>
</dbReference>
<evidence type="ECO:0000256" key="1">
    <source>
        <dbReference type="SAM" id="MobiDB-lite"/>
    </source>
</evidence>
<evidence type="ECO:0000313" key="3">
    <source>
        <dbReference type="Proteomes" id="UP000077202"/>
    </source>
</evidence>
<organism evidence="2 3">
    <name type="scientific">Marchantia polymorpha subsp. ruderalis</name>
    <dbReference type="NCBI Taxonomy" id="1480154"/>
    <lineage>
        <taxon>Eukaryota</taxon>
        <taxon>Viridiplantae</taxon>
        <taxon>Streptophyta</taxon>
        <taxon>Embryophyta</taxon>
        <taxon>Marchantiophyta</taxon>
        <taxon>Marchantiopsida</taxon>
        <taxon>Marchantiidae</taxon>
        <taxon>Marchantiales</taxon>
        <taxon>Marchantiaceae</taxon>
        <taxon>Marchantia</taxon>
    </lineage>
</organism>
<accession>A0A176W341</accession>
<dbReference type="EMBL" id="LVLJ01001899">
    <property type="protein sequence ID" value="OAE27468.1"/>
    <property type="molecule type" value="Genomic_DNA"/>
</dbReference>
<protein>
    <submittedName>
        <fullName evidence="2">Uncharacterized protein</fullName>
    </submittedName>
</protein>